<name>A0A2M8LC17_9BACT</name>
<comment type="caution">
    <text evidence="3">The sequence shown here is derived from an EMBL/GenBank/DDBJ whole genome shotgun (WGS) entry which is preliminary data.</text>
</comment>
<dbReference type="InterPro" id="IPR012902">
    <property type="entry name" value="N_methyl_site"/>
</dbReference>
<evidence type="ECO:0000256" key="1">
    <source>
        <dbReference type="ARBA" id="ARBA00022481"/>
    </source>
</evidence>
<evidence type="ECO:0008006" key="5">
    <source>
        <dbReference type="Google" id="ProtNLM"/>
    </source>
</evidence>
<dbReference type="EMBL" id="PFEQ01000009">
    <property type="protein sequence ID" value="PJE74178.1"/>
    <property type="molecule type" value="Genomic_DNA"/>
</dbReference>
<proteinExistence type="predicted"/>
<keyword evidence="2" id="KW-1133">Transmembrane helix</keyword>
<dbReference type="InterPro" id="IPR045584">
    <property type="entry name" value="Pilin-like"/>
</dbReference>
<keyword evidence="1" id="KW-0488">Methylation</keyword>
<dbReference type="Proteomes" id="UP000228700">
    <property type="component" value="Unassembled WGS sequence"/>
</dbReference>
<feature type="transmembrane region" description="Helical" evidence="2">
    <location>
        <begin position="46"/>
        <end position="68"/>
    </location>
</feature>
<gene>
    <name evidence="3" type="ORF">COV01_01610</name>
</gene>
<organism evidence="3 4">
    <name type="scientific">Candidatus Taylorbacteria bacterium CG10_big_fil_rev_8_21_14_0_10_41_48</name>
    <dbReference type="NCBI Taxonomy" id="1975024"/>
    <lineage>
        <taxon>Bacteria</taxon>
        <taxon>Candidatus Tayloriibacteriota</taxon>
    </lineage>
</organism>
<dbReference type="GO" id="GO:0015628">
    <property type="term" value="P:protein secretion by the type II secretion system"/>
    <property type="evidence" value="ECO:0007669"/>
    <property type="project" value="InterPro"/>
</dbReference>
<dbReference type="Pfam" id="PF07963">
    <property type="entry name" value="N_methyl"/>
    <property type="match status" value="1"/>
</dbReference>
<dbReference type="SUPFAM" id="SSF54523">
    <property type="entry name" value="Pili subunits"/>
    <property type="match status" value="1"/>
</dbReference>
<dbReference type="Gene3D" id="3.30.700.10">
    <property type="entry name" value="Glycoprotein, Type 4 Pilin"/>
    <property type="match status" value="1"/>
</dbReference>
<evidence type="ECO:0000313" key="4">
    <source>
        <dbReference type="Proteomes" id="UP000228700"/>
    </source>
</evidence>
<protein>
    <recommendedName>
        <fullName evidence="5">Type II secretion system protein GspG C-terminal domain-containing protein</fullName>
    </recommendedName>
</protein>
<keyword evidence="2" id="KW-0472">Membrane</keyword>
<dbReference type="AlphaFoldDB" id="A0A2M8LC17"/>
<dbReference type="NCBIfam" id="TIGR02532">
    <property type="entry name" value="IV_pilin_GFxxxE"/>
    <property type="match status" value="1"/>
</dbReference>
<keyword evidence="2" id="KW-0812">Transmembrane</keyword>
<dbReference type="PANTHER" id="PTHR30093">
    <property type="entry name" value="GENERAL SECRETION PATHWAY PROTEIN G"/>
    <property type="match status" value="1"/>
</dbReference>
<sequence>MISSSMYKVLSKKRISIYGGVNMFRSLLTTHYLLQSKTSRRGFTLVELLIVIAIIGVLSSVVIASTTASRSKAHDVRRIGDLKEIQLALALYYDVNRVYPSALFTIVADQYLPSIPVDPDLTQTYEYQLNSGIYCLGAKFEGSMPNDIPDADCSIPSSAQGVTNDSWFKVTP</sequence>
<evidence type="ECO:0000256" key="2">
    <source>
        <dbReference type="SAM" id="Phobius"/>
    </source>
</evidence>
<evidence type="ECO:0000313" key="3">
    <source>
        <dbReference type="EMBL" id="PJE74178.1"/>
    </source>
</evidence>
<dbReference type="InterPro" id="IPR000983">
    <property type="entry name" value="Bac_GSPG_pilin"/>
</dbReference>
<dbReference type="PRINTS" id="PR00813">
    <property type="entry name" value="BCTERIALGSPG"/>
</dbReference>
<reference evidence="4" key="1">
    <citation type="submission" date="2017-09" db="EMBL/GenBank/DDBJ databases">
        <title>Depth-based differentiation of microbial function through sediment-hosted aquifers and enrichment of novel symbionts in the deep terrestrial subsurface.</title>
        <authorList>
            <person name="Probst A.J."/>
            <person name="Ladd B."/>
            <person name="Jarett J.K."/>
            <person name="Geller-Mcgrath D.E."/>
            <person name="Sieber C.M.K."/>
            <person name="Emerson J.B."/>
            <person name="Anantharaman K."/>
            <person name="Thomas B.C."/>
            <person name="Malmstrom R."/>
            <person name="Stieglmeier M."/>
            <person name="Klingl A."/>
            <person name="Woyke T."/>
            <person name="Ryan C.M."/>
            <person name="Banfield J.F."/>
        </authorList>
    </citation>
    <scope>NUCLEOTIDE SEQUENCE [LARGE SCALE GENOMIC DNA]</scope>
</reference>
<dbReference type="PROSITE" id="PS00409">
    <property type="entry name" value="PROKAR_NTER_METHYL"/>
    <property type="match status" value="1"/>
</dbReference>
<dbReference type="GO" id="GO:0015627">
    <property type="term" value="C:type II protein secretion system complex"/>
    <property type="evidence" value="ECO:0007669"/>
    <property type="project" value="InterPro"/>
</dbReference>
<accession>A0A2M8LC17</accession>